<gene>
    <name evidence="2" type="ORF">RFH51_10935</name>
</gene>
<feature type="transmembrane region" description="Helical" evidence="1">
    <location>
        <begin position="80"/>
        <end position="105"/>
    </location>
</feature>
<reference evidence="2" key="1">
    <citation type="submission" date="2023-08" db="EMBL/GenBank/DDBJ databases">
        <title>Emergence of clinically-relevant ST2 carbapenem-resistant Acinetobacter baumannii strains in hospital sewages in Zhejiang, East of China.</title>
        <authorList>
            <person name="Kaichao C."/>
            <person name="Zhang R."/>
        </authorList>
    </citation>
    <scope>NUCLEOTIDE SEQUENCE</scope>
    <source>
        <strain evidence="2">M-SY-60</strain>
    </source>
</reference>
<evidence type="ECO:0000313" key="2">
    <source>
        <dbReference type="EMBL" id="MDQ9071972.1"/>
    </source>
</evidence>
<keyword evidence="1" id="KW-0812">Transmembrane</keyword>
<dbReference type="AlphaFoldDB" id="A0AAW8JIW7"/>
<comment type="caution">
    <text evidence="2">The sequence shown here is derived from an EMBL/GenBank/DDBJ whole genome shotgun (WGS) entry which is preliminary data.</text>
</comment>
<dbReference type="Proteomes" id="UP001243195">
    <property type="component" value="Unassembled WGS sequence"/>
</dbReference>
<accession>A0AAW8JIW7</accession>
<proteinExistence type="predicted"/>
<feature type="transmembrane region" description="Helical" evidence="1">
    <location>
        <begin position="15"/>
        <end position="35"/>
    </location>
</feature>
<name>A0AAW8JIW7_9GAMM</name>
<keyword evidence="1" id="KW-1133">Transmembrane helix</keyword>
<sequence length="158" mass="18274">MTNKTPIKNFYKIDVYLVLCHTVLLALSFALWKIYPHIQTKPDMSGLFFMIISVLGGIIGLIVLAVSLPRLDRTLRHPILYKLFFAFIYWISSSVILVCVGISKFFFNEPLVLIVFVLIFFSSLYLSIIRFADMRKKDWLILIGVLAAFIVIFFLPKF</sequence>
<evidence type="ECO:0000313" key="3">
    <source>
        <dbReference type="Proteomes" id="UP001243195"/>
    </source>
</evidence>
<keyword evidence="1" id="KW-0472">Membrane</keyword>
<feature type="transmembrane region" description="Helical" evidence="1">
    <location>
        <begin position="111"/>
        <end position="132"/>
    </location>
</feature>
<dbReference type="EMBL" id="JAVIDA010000013">
    <property type="protein sequence ID" value="MDQ9071972.1"/>
    <property type="molecule type" value="Genomic_DNA"/>
</dbReference>
<protein>
    <recommendedName>
        <fullName evidence="4">Tripartite tricarboxylate transporter TctB family protein</fullName>
    </recommendedName>
</protein>
<dbReference type="RefSeq" id="WP_308956465.1">
    <property type="nucleotide sequence ID" value="NZ_JAVICY010000016.1"/>
</dbReference>
<feature type="transmembrane region" description="Helical" evidence="1">
    <location>
        <begin position="47"/>
        <end position="68"/>
    </location>
</feature>
<organism evidence="2 3">
    <name type="scientific">Acinetobacter gerneri</name>
    <dbReference type="NCBI Taxonomy" id="202952"/>
    <lineage>
        <taxon>Bacteria</taxon>
        <taxon>Pseudomonadati</taxon>
        <taxon>Pseudomonadota</taxon>
        <taxon>Gammaproteobacteria</taxon>
        <taxon>Moraxellales</taxon>
        <taxon>Moraxellaceae</taxon>
        <taxon>Acinetobacter</taxon>
    </lineage>
</organism>
<evidence type="ECO:0008006" key="4">
    <source>
        <dbReference type="Google" id="ProtNLM"/>
    </source>
</evidence>
<evidence type="ECO:0000256" key="1">
    <source>
        <dbReference type="SAM" id="Phobius"/>
    </source>
</evidence>
<feature type="transmembrane region" description="Helical" evidence="1">
    <location>
        <begin position="139"/>
        <end position="156"/>
    </location>
</feature>